<protein>
    <submittedName>
        <fullName evidence="1">Sulfite reductase</fullName>
    </submittedName>
</protein>
<dbReference type="Gene3D" id="3.30.70.2500">
    <property type="match status" value="1"/>
</dbReference>
<dbReference type="InterPro" id="IPR036136">
    <property type="entry name" value="Nit/Sulf_reduc_fer-like_dom_sf"/>
</dbReference>
<proteinExistence type="predicted"/>
<dbReference type="SUPFAM" id="SSF55124">
    <property type="entry name" value="Nitrite/Sulfite reductase N-terminal domain-like"/>
    <property type="match status" value="1"/>
</dbReference>
<sequence>LEARRHRRRFRLWRRRYRPLLCQPQMFPGVAHFHTVRVAQPAGMYTRDFLKQLCDLWDMRGSGLTNIMAPSCFWEQPL</sequence>
<evidence type="ECO:0000313" key="1">
    <source>
        <dbReference type="EMBL" id="CBX25526.1"/>
    </source>
</evidence>
<dbReference type="EMBL" id="FR694655">
    <property type="protein sequence ID" value="CBX25526.1"/>
    <property type="molecule type" value="Genomic_DNA"/>
</dbReference>
<organism evidence="1">
    <name type="scientific">uncultured sulfate-reducing bacterium</name>
    <dbReference type="NCBI Taxonomy" id="153939"/>
    <lineage>
        <taxon>Bacteria</taxon>
        <taxon>environmental samples</taxon>
    </lineage>
</organism>
<dbReference type="GO" id="GO:0016491">
    <property type="term" value="F:oxidoreductase activity"/>
    <property type="evidence" value="ECO:0007669"/>
    <property type="project" value="InterPro"/>
</dbReference>
<gene>
    <name evidence="1" type="primary">dsrAB</name>
</gene>
<feature type="non-terminal residue" evidence="1">
    <location>
        <position position="78"/>
    </location>
</feature>
<name>E1Y703_9BACT</name>
<dbReference type="AlphaFoldDB" id="E1Y703"/>
<reference evidence="1" key="1">
    <citation type="submission" date="2010-09" db="EMBL/GenBank/DDBJ databases">
        <title>Genetic diversity of sulfate reducing bacteria of Chilika Lake sediments, India through dissimilatory sulfite reductase gene (dsr AB).</title>
        <authorList>
            <person name="Sasi Jyothsna T."/>
            <person name="Rahul K."/>
            <person name="Sasikala C."/>
            <person name="Ramana C.V."/>
        </authorList>
    </citation>
    <scope>NUCLEOTIDE SEQUENCE</scope>
</reference>
<accession>E1Y703</accession>
<feature type="non-terminal residue" evidence="1">
    <location>
        <position position="1"/>
    </location>
</feature>